<dbReference type="Proteomes" id="UP001207468">
    <property type="component" value="Unassembled WGS sequence"/>
</dbReference>
<gene>
    <name evidence="1" type="ORF">F5148DRAFT_1324597</name>
</gene>
<name>A0ACC0U0A7_9AGAM</name>
<comment type="caution">
    <text evidence="1">The sequence shown here is derived from an EMBL/GenBank/DDBJ whole genome shotgun (WGS) entry which is preliminary data.</text>
</comment>
<sequence length="1013" mass="111993">MDDEQPTESTPLVLHRSTVRSRRSPHLLPPLTPIVDRIRLYGTRTLDEDPTSLLLLSPTHATSLAQQVSIKVIVLSRLYIRAQAPPGSIGTDVWEQWSKERAPSLDAEDLQRRVVQVWEEFLRVSRSTEEIEECLWSSFALEEGKSRTIRVVDILKDPDAPPALVSHRLISLSLSRTWTHGRTFIPAESFVRRILQRLSSAATPRVVHTVDIFLQLGYLALLSDYVFHPPEPAIINTSLNLIGTREVLLTVYATGSLLRAPTFLVAPFALVAGAFLFNLPSAPFPGEASYSVLLGVLLLHVLLLHLPRIPSPTFLPSPELALPLATLLWHEFTRMLCPSFLFFLPATILSSYFLSTALEDSILRFPPALTFMGPAPMEIRMAFVVLWVILILLMTFSAILLVLFGSRFHFTSPHRVSPWDRYSVTVGLQSRRTFATAVAAYSVPYFFPPPFNLLQILSVHIPRLLLRLFGWKEDPVTERVEAVLWYLTTCPLALAVARRRTGFPQIGAPSEADKAITPVNLPSSSAFSSRTVRSNHVLPLTVICARLFVASFPKFSRDTRQWEPRKGWKAIGTQLKSLPDSTIQTLFAMLSSSCPQLLSHDLVKEHFLRGHSVTLTSGMGGERSPISKYTVGAVASMGPGLVRLHLIGFDKMTDQSFAAVVSRHPSLEDLSVCGCTLVGPKTIQAVAKTCPSLKFINLNYTSVTPLALAPLLRSCKERLEMLKVAGISSWTDKTFAQLHTELLTERDFSLPALRTLKLRQTSLSDASINALIPLAPNVSRVDVSFTDIRRPLVESLHSMANLEKLSVTSTSVSPDDLLSILPAASQLRTLNIGALGGSHGKKFAYGTGISTMTFTDEYLRSLTAVLSQNSVIENISLVANTKLARDEEIIAEFVLMVGRRLKKLNLSGLSYLRSSDLQHLAPVDPTDAACSLRELSLNSTGIDDDASPYISCCPSLEILEVAGTKLSSEGLFTIIDACPKLANLNLTRCRGVSVADRRHFFETWEDSKHSTDY</sequence>
<reference evidence="1" key="1">
    <citation type="submission" date="2021-03" db="EMBL/GenBank/DDBJ databases">
        <title>Evolutionary priming and transition to the ectomycorrhizal habit in an iconic lineage of mushroom-forming fungi: is preadaptation a requirement?</title>
        <authorList>
            <consortium name="DOE Joint Genome Institute"/>
            <person name="Looney B.P."/>
            <person name="Miyauchi S."/>
            <person name="Morin E."/>
            <person name="Drula E."/>
            <person name="Courty P.E."/>
            <person name="Chicoki N."/>
            <person name="Fauchery L."/>
            <person name="Kohler A."/>
            <person name="Kuo A."/>
            <person name="LaButti K."/>
            <person name="Pangilinan J."/>
            <person name="Lipzen A."/>
            <person name="Riley R."/>
            <person name="Andreopoulos W."/>
            <person name="He G."/>
            <person name="Johnson J."/>
            <person name="Barry K.W."/>
            <person name="Grigoriev I.V."/>
            <person name="Nagy L."/>
            <person name="Hibbett D."/>
            <person name="Henrissat B."/>
            <person name="Matheny P.B."/>
            <person name="Labbe J."/>
            <person name="Martin A.F."/>
        </authorList>
    </citation>
    <scope>NUCLEOTIDE SEQUENCE</scope>
    <source>
        <strain evidence="1">BPL698</strain>
    </source>
</reference>
<dbReference type="EMBL" id="JAGFNK010000245">
    <property type="protein sequence ID" value="KAI9455849.1"/>
    <property type="molecule type" value="Genomic_DNA"/>
</dbReference>
<accession>A0ACC0U0A7</accession>
<keyword evidence="2" id="KW-1185">Reference proteome</keyword>
<organism evidence="1 2">
    <name type="scientific">Russula earlei</name>
    <dbReference type="NCBI Taxonomy" id="71964"/>
    <lineage>
        <taxon>Eukaryota</taxon>
        <taxon>Fungi</taxon>
        <taxon>Dikarya</taxon>
        <taxon>Basidiomycota</taxon>
        <taxon>Agaricomycotina</taxon>
        <taxon>Agaricomycetes</taxon>
        <taxon>Russulales</taxon>
        <taxon>Russulaceae</taxon>
        <taxon>Russula</taxon>
    </lineage>
</organism>
<evidence type="ECO:0000313" key="2">
    <source>
        <dbReference type="Proteomes" id="UP001207468"/>
    </source>
</evidence>
<proteinExistence type="predicted"/>
<protein>
    <submittedName>
        <fullName evidence="1">Uncharacterized protein</fullName>
    </submittedName>
</protein>
<evidence type="ECO:0000313" key="1">
    <source>
        <dbReference type="EMBL" id="KAI9455849.1"/>
    </source>
</evidence>